<evidence type="ECO:0000256" key="7">
    <source>
        <dbReference type="SAM" id="Phobius"/>
    </source>
</evidence>
<dbReference type="PANTHER" id="PTHR43867">
    <property type="entry name" value="CELLULOSE SYNTHASE CATALYTIC SUBUNIT A [UDP-FORMING]"/>
    <property type="match status" value="1"/>
</dbReference>
<dbReference type="EMBL" id="CP013694">
    <property type="protein sequence ID" value="ALU28794.1"/>
    <property type="molecule type" value="Genomic_DNA"/>
</dbReference>
<dbReference type="OrthoDB" id="46222at2157"/>
<evidence type="ECO:0000313" key="12">
    <source>
        <dbReference type="Proteomes" id="UP000065473"/>
    </source>
</evidence>
<reference evidence="11 12" key="1">
    <citation type="submission" date="2015-12" db="EMBL/GenBank/DDBJ databases">
        <title>A stable core within a dynamic pangenome in Sulfolobus acidocaldarius.</title>
        <authorList>
            <person name="Anderson R."/>
            <person name="Kouris A."/>
            <person name="Seward C."/>
            <person name="Campbell K."/>
            <person name="Whitaker R."/>
        </authorList>
    </citation>
    <scope>NUCLEOTIDE SEQUENCE [LARGE SCALE GENOMIC DNA]</scope>
    <source>
        <strain evidence="9 12">GG12-C01-09</strain>
        <strain evidence="10 11">NG05B_CO5_07</strain>
    </source>
</reference>
<evidence type="ECO:0000256" key="4">
    <source>
        <dbReference type="ARBA" id="ARBA00022692"/>
    </source>
</evidence>
<evidence type="ECO:0000256" key="3">
    <source>
        <dbReference type="ARBA" id="ARBA00022679"/>
    </source>
</evidence>
<gene>
    <name evidence="9" type="ORF">ATY89_01665</name>
    <name evidence="10" type="ORF">ATZ20_04700</name>
</gene>
<dbReference type="PANTHER" id="PTHR43867:SF2">
    <property type="entry name" value="CELLULOSE SYNTHASE CATALYTIC SUBUNIT A [UDP-FORMING]"/>
    <property type="match status" value="1"/>
</dbReference>
<dbReference type="InterPro" id="IPR001173">
    <property type="entry name" value="Glyco_trans_2-like"/>
</dbReference>
<proteinExistence type="predicted"/>
<dbReference type="Proteomes" id="UP000065473">
    <property type="component" value="Chromosome"/>
</dbReference>
<evidence type="ECO:0000256" key="2">
    <source>
        <dbReference type="ARBA" id="ARBA00022676"/>
    </source>
</evidence>
<dbReference type="GO" id="GO:0016020">
    <property type="term" value="C:membrane"/>
    <property type="evidence" value="ECO:0007669"/>
    <property type="project" value="UniProtKB-SubCell"/>
</dbReference>
<evidence type="ECO:0000313" key="10">
    <source>
        <dbReference type="EMBL" id="ALU31514.1"/>
    </source>
</evidence>
<feature type="transmembrane region" description="Helical" evidence="7">
    <location>
        <begin position="397"/>
        <end position="422"/>
    </location>
</feature>
<feature type="transmembrane region" description="Helical" evidence="7">
    <location>
        <begin position="294"/>
        <end position="314"/>
    </location>
</feature>
<dbReference type="Proteomes" id="UP000060043">
    <property type="component" value="Chromosome"/>
</dbReference>
<keyword evidence="2" id="KW-0328">Glycosyltransferase</keyword>
<evidence type="ECO:0000313" key="9">
    <source>
        <dbReference type="EMBL" id="ALU28794.1"/>
    </source>
</evidence>
<dbReference type="CDD" id="cd06423">
    <property type="entry name" value="CESA_like"/>
    <property type="match status" value="1"/>
</dbReference>
<feature type="transmembrane region" description="Helical" evidence="7">
    <location>
        <begin position="6"/>
        <end position="30"/>
    </location>
</feature>
<dbReference type="SUPFAM" id="SSF53448">
    <property type="entry name" value="Nucleotide-diphospho-sugar transferases"/>
    <property type="match status" value="1"/>
</dbReference>
<keyword evidence="4 7" id="KW-0812">Transmembrane</keyword>
<dbReference type="GeneID" id="14551467"/>
<comment type="subcellular location">
    <subcellularLocation>
        <location evidence="1">Membrane</location>
        <topology evidence="1">Multi-pass membrane protein</topology>
    </subcellularLocation>
</comment>
<keyword evidence="6 7" id="KW-0472">Membrane</keyword>
<dbReference type="STRING" id="1435377.SUSAZ_04390"/>
<protein>
    <recommendedName>
        <fullName evidence="8">Glycosyltransferase 2-like domain-containing protein</fullName>
    </recommendedName>
</protein>
<dbReference type="EMBL" id="CP013695">
    <property type="protein sequence ID" value="ALU31514.1"/>
    <property type="molecule type" value="Genomic_DNA"/>
</dbReference>
<evidence type="ECO:0000256" key="1">
    <source>
        <dbReference type="ARBA" id="ARBA00004141"/>
    </source>
</evidence>
<dbReference type="Pfam" id="PF13632">
    <property type="entry name" value="Glyco_trans_2_3"/>
    <property type="match status" value="1"/>
</dbReference>
<accession>A0A0U3FEA7</accession>
<feature type="transmembrane region" description="Helical" evidence="7">
    <location>
        <begin position="320"/>
        <end position="340"/>
    </location>
</feature>
<dbReference type="PaxDb" id="1435377-SUSAZ_04390"/>
<dbReference type="InterPro" id="IPR029044">
    <property type="entry name" value="Nucleotide-diphossugar_trans"/>
</dbReference>
<dbReference type="InterPro" id="IPR050321">
    <property type="entry name" value="Glycosyltr_2/OpgH_subfam"/>
</dbReference>
<evidence type="ECO:0000256" key="5">
    <source>
        <dbReference type="ARBA" id="ARBA00022989"/>
    </source>
</evidence>
<keyword evidence="3" id="KW-0808">Transferase</keyword>
<dbReference type="Gene3D" id="3.90.550.10">
    <property type="entry name" value="Spore Coat Polysaccharide Biosynthesis Protein SpsA, Chain A"/>
    <property type="match status" value="1"/>
</dbReference>
<dbReference type="DNASU" id="3472898"/>
<feature type="domain" description="Glycosyltransferase 2-like" evidence="8">
    <location>
        <begin position="131"/>
        <end position="330"/>
    </location>
</feature>
<organism evidence="10 11">
    <name type="scientific">Sulfolobus acidocaldarius</name>
    <dbReference type="NCBI Taxonomy" id="2285"/>
    <lineage>
        <taxon>Archaea</taxon>
        <taxon>Thermoproteota</taxon>
        <taxon>Thermoprotei</taxon>
        <taxon>Sulfolobales</taxon>
        <taxon>Sulfolobaceae</taxon>
        <taxon>Sulfolobus</taxon>
    </lineage>
</organism>
<dbReference type="RefSeq" id="WP_015385526.1">
    <property type="nucleotide sequence ID" value="NZ_CP013694.1"/>
</dbReference>
<dbReference type="GO" id="GO:0016757">
    <property type="term" value="F:glycosyltransferase activity"/>
    <property type="evidence" value="ECO:0007669"/>
    <property type="project" value="UniProtKB-KW"/>
</dbReference>
<evidence type="ECO:0000259" key="8">
    <source>
        <dbReference type="Pfam" id="PF13632"/>
    </source>
</evidence>
<evidence type="ECO:0000313" key="11">
    <source>
        <dbReference type="Proteomes" id="UP000060043"/>
    </source>
</evidence>
<sequence>MNTFFLLIPGLVIVGILSLWNFLQGIYYLLGKSQKDDHKTTFNKHKKTFSIIVAIKDESKQVIESLVENLKRINYERYEVIIVSDDDESKFREYLEIKFPENFRLIRRESNSGGKAGALNFASRISKGDYLVFMDADARVNEDFLQRLNNKDYVACSLKIIIYDTSTSIQSYYAEFTEKVMDMMFKGRSKLGLPIFPNGSAFSIRRDTLLSIGGWKENAIAEDLELGIRMYLNDLKNLFYDDVVVFLKSPYTLMDLYNQIQRWSYGSSQLLKSSLKLLKKGIKGFEGLLYSQQWVIYPLFFTVLGVYGILTPVFNITQTYLLLLILIYGISVVFYSQVLNQKRVDIKILKTILDASITGYLKGLFGLKYKWRVTPKILDKGGRLIEDNNIPLISIPFYLISFFDASMGFVLSSIVILLVALIESF</sequence>
<name>A0A0U3FEA7_9CREN</name>
<evidence type="ECO:0000256" key="6">
    <source>
        <dbReference type="ARBA" id="ARBA00023136"/>
    </source>
</evidence>
<keyword evidence="5 7" id="KW-1133">Transmembrane helix</keyword>
<dbReference type="AlphaFoldDB" id="A0A0U3FEA7"/>